<gene>
    <name evidence="1" type="ORF">IL38_22755</name>
</gene>
<keyword evidence="2" id="KW-1185">Reference proteome</keyword>
<protein>
    <submittedName>
        <fullName evidence="1">Uncharacterized protein</fullName>
    </submittedName>
</protein>
<proteinExistence type="predicted"/>
<accession>A0ABR4WZ19</accession>
<evidence type="ECO:0000313" key="2">
    <source>
        <dbReference type="Proteomes" id="UP000029737"/>
    </source>
</evidence>
<comment type="caution">
    <text evidence="1">The sequence shown here is derived from an EMBL/GenBank/DDBJ whole genome shotgun (WGS) entry which is preliminary data.</text>
</comment>
<reference evidence="1 2" key="1">
    <citation type="journal article" date="2014" name="PLoS ONE">
        <title>Identification and Characterization of a New Erythromycin Biosynthetic Gene Cluster in Actinopolyspora erythraea YIM90600, a Novel Erythronolide-Producing Halophilic Actinomycete Isolated from Salt Field.</title>
        <authorList>
            <person name="Chen D."/>
            <person name="Feng J."/>
            <person name="Huang L."/>
            <person name="Zhang Q."/>
            <person name="Wu J."/>
            <person name="Zhu X."/>
            <person name="Duan Y."/>
            <person name="Xu Z."/>
        </authorList>
    </citation>
    <scope>NUCLEOTIDE SEQUENCE [LARGE SCALE GENOMIC DNA]</scope>
    <source>
        <strain evidence="1 2">YIM90600</strain>
    </source>
</reference>
<organism evidence="1 2">
    <name type="scientific">Actinopolyspora erythraea</name>
    <dbReference type="NCBI Taxonomy" id="414996"/>
    <lineage>
        <taxon>Bacteria</taxon>
        <taxon>Bacillati</taxon>
        <taxon>Actinomycetota</taxon>
        <taxon>Actinomycetes</taxon>
        <taxon>Actinopolysporales</taxon>
        <taxon>Actinopolysporaceae</taxon>
        <taxon>Actinopolyspora</taxon>
    </lineage>
</organism>
<evidence type="ECO:0000313" key="1">
    <source>
        <dbReference type="EMBL" id="KGI79542.1"/>
    </source>
</evidence>
<dbReference type="Proteomes" id="UP000029737">
    <property type="component" value="Unassembled WGS sequence"/>
</dbReference>
<name>A0ABR4WZ19_9ACTN</name>
<sequence length="207" mass="23128">MPAMAQNTENKLDASMQNEVSVDEDVLALRAPLVLVRRDEQGEWIFEGPGEPPRPTVRTVLGAVVNAWPHVSALAELEPGASAIWSWDNHGWTSEFECTCGECEQPVAADLDRRTWPSELDPEDLVSVEETALSGQEVLTNILYTSGRIAMLGPGEQHRTSDQLASVAMANVIRRWPHAMRALRSVRSGYLLRWNPESLNWHEYEAI</sequence>
<dbReference type="EMBL" id="JPMV01000043">
    <property type="protein sequence ID" value="KGI79542.1"/>
    <property type="molecule type" value="Genomic_DNA"/>
</dbReference>